<dbReference type="OrthoDB" id="3734109at2"/>
<dbReference type="RefSeq" id="WP_125228077.1">
    <property type="nucleotide sequence ID" value="NZ_RQYT01000018.1"/>
</dbReference>
<dbReference type="AlphaFoldDB" id="A0A3P1WY48"/>
<sequence>MSDTQSLGPDRPRRGIPTPPEDPSLDESAAETTNVNGFAPIPRRSALTPASPSEAPAVPRRSALTPPSPVEPGQWRAVPKKDGSPAAKPPLPVWLKAVGAGVVVALVAFAAWFGYSMARVSPASDPSKTASQAAWELKLPVQVQDYVAGEPKDPGTPSPDMTVLSANYSDGTNQVLLQLYRPETSVEAYVTAAGIENTVVVGESTCGTLKGPGIPMCVRVVDETAIAVGGLTSQSQETLAALVDEFYAKLSGR</sequence>
<keyword evidence="2" id="KW-0472">Membrane</keyword>
<dbReference type="EMBL" id="RQYT01000018">
    <property type="protein sequence ID" value="RRD49333.1"/>
    <property type="molecule type" value="Genomic_DNA"/>
</dbReference>
<keyword evidence="2" id="KW-1133">Transmembrane helix</keyword>
<dbReference type="Proteomes" id="UP000280935">
    <property type="component" value="Unassembled WGS sequence"/>
</dbReference>
<proteinExistence type="predicted"/>
<feature type="region of interest" description="Disordered" evidence="1">
    <location>
        <begin position="1"/>
        <end position="86"/>
    </location>
</feature>
<evidence type="ECO:0000313" key="3">
    <source>
        <dbReference type="EMBL" id="RRD49333.1"/>
    </source>
</evidence>
<reference evidence="3 4" key="1">
    <citation type="submission" date="2018-11" db="EMBL/GenBank/DDBJ databases">
        <title>Genomes From Bacteria Associated with the Canine Oral Cavity: a Test Case for Automated Genome-Based Taxonomic Assignment.</title>
        <authorList>
            <person name="Coil D.A."/>
            <person name="Jospin G."/>
            <person name="Darling A.E."/>
            <person name="Wallis C."/>
            <person name="Davis I.J."/>
            <person name="Harris S."/>
            <person name="Eisen J.A."/>
            <person name="Holcombe L.J."/>
            <person name="O'Flynn C."/>
        </authorList>
    </citation>
    <scope>NUCLEOTIDE SEQUENCE [LARGE SCALE GENOMIC DNA]</scope>
    <source>
        <strain evidence="3 4">OH2822_COT-296</strain>
    </source>
</reference>
<evidence type="ECO:0000313" key="4">
    <source>
        <dbReference type="Proteomes" id="UP000280935"/>
    </source>
</evidence>
<accession>A0A3P1WY48</accession>
<evidence type="ECO:0000256" key="1">
    <source>
        <dbReference type="SAM" id="MobiDB-lite"/>
    </source>
</evidence>
<keyword evidence="2" id="KW-0812">Transmembrane</keyword>
<comment type="caution">
    <text evidence="3">The sequence shown here is derived from an EMBL/GenBank/DDBJ whole genome shotgun (WGS) entry which is preliminary data.</text>
</comment>
<evidence type="ECO:0000256" key="2">
    <source>
        <dbReference type="SAM" id="Phobius"/>
    </source>
</evidence>
<protein>
    <submittedName>
        <fullName evidence="3">Uncharacterized protein</fullName>
    </submittedName>
</protein>
<gene>
    <name evidence="3" type="ORF">EII35_08700</name>
</gene>
<feature type="transmembrane region" description="Helical" evidence="2">
    <location>
        <begin position="93"/>
        <end position="115"/>
    </location>
</feature>
<organism evidence="3 4">
    <name type="scientific">Arachnia propionica</name>
    <dbReference type="NCBI Taxonomy" id="1750"/>
    <lineage>
        <taxon>Bacteria</taxon>
        <taxon>Bacillati</taxon>
        <taxon>Actinomycetota</taxon>
        <taxon>Actinomycetes</taxon>
        <taxon>Propionibacteriales</taxon>
        <taxon>Propionibacteriaceae</taxon>
        <taxon>Arachnia</taxon>
    </lineage>
</organism>
<name>A0A3P1WY48_9ACTN</name>